<name>A0ACB9TE77_HOLOL</name>
<organism evidence="1 2">
    <name type="scientific">Holotrichia oblita</name>
    <name type="common">Chafer beetle</name>
    <dbReference type="NCBI Taxonomy" id="644536"/>
    <lineage>
        <taxon>Eukaryota</taxon>
        <taxon>Metazoa</taxon>
        <taxon>Ecdysozoa</taxon>
        <taxon>Arthropoda</taxon>
        <taxon>Hexapoda</taxon>
        <taxon>Insecta</taxon>
        <taxon>Pterygota</taxon>
        <taxon>Neoptera</taxon>
        <taxon>Endopterygota</taxon>
        <taxon>Coleoptera</taxon>
        <taxon>Polyphaga</taxon>
        <taxon>Scarabaeiformia</taxon>
        <taxon>Scarabaeidae</taxon>
        <taxon>Melolonthinae</taxon>
        <taxon>Holotrichia</taxon>
    </lineage>
</organism>
<keyword evidence="2" id="KW-1185">Reference proteome</keyword>
<protein>
    <submittedName>
        <fullName evidence="1">Adp ribosylation factor-related</fullName>
    </submittedName>
</protein>
<dbReference type="EMBL" id="CM043017">
    <property type="protein sequence ID" value="KAI4465103.1"/>
    <property type="molecule type" value="Genomic_DNA"/>
</dbReference>
<dbReference type="Proteomes" id="UP001056778">
    <property type="component" value="Chromosome 3"/>
</dbReference>
<proteinExistence type="predicted"/>
<evidence type="ECO:0000313" key="1">
    <source>
        <dbReference type="EMBL" id="KAI4465103.1"/>
    </source>
</evidence>
<comment type="caution">
    <text evidence="1">The sequence shown here is derived from an EMBL/GenBank/DDBJ whole genome shotgun (WGS) entry which is preliminary data.</text>
</comment>
<gene>
    <name evidence="1" type="ORF">MML48_3g00008505</name>
</gene>
<reference evidence="1" key="1">
    <citation type="submission" date="2022-04" db="EMBL/GenBank/DDBJ databases">
        <title>Chromosome-scale genome assembly of Holotrichia oblita Faldermann.</title>
        <authorList>
            <person name="Rongchong L."/>
        </authorList>
    </citation>
    <scope>NUCLEOTIDE SEQUENCE</scope>
    <source>
        <strain evidence="1">81SQS9</strain>
    </source>
</reference>
<evidence type="ECO:0000313" key="2">
    <source>
        <dbReference type="Proteomes" id="UP001056778"/>
    </source>
</evidence>
<accession>A0ACB9TE77</accession>
<sequence>MNSFCTLQNKCRTCFQDNAVLITLFQTACNSETLLSSMLMEITSIKNDDKEMDEIHEEEDGVSENDPPIEVKNKVSGAQAIGIFHQSLDWAADKDIYSDILVSIEDKLSTHICQICAQKLYEAYNFRQQCLNINNKFLNYQEVNEDESKSKSNTTVIEIDNATLCKNIDDGDATNIKNNKLSFPCSVCSRKFQTKYTMHRHLKMHTNSDNLICQICKRVFSRRTDVKRHMTIHTGEKPFKCPVCNASFTQSGTLAQHVRKHDNVPSNKRKKEKLETRQHLCSLCGKCFKDSSSLTIHMRRHTGDKPYNCKLSRGFCKANMGLLFSKLWSFFGNEEHKIVIVGLDNAGKTTILYQFLMNEVVHTSPTIGSNVEEVVWRNIHFIMWDLGGQQSLRAAWSTYYTNTEFVIVVIDSTDRERLMVIREELYKMLSNDELSKAGVLIYANKQDLKGSMNASEISRQLDLTSIKQQQWHIQSCCALTGEGFRSNRDTSPDASECDLVIDDEDDTCLVGIKKKSKGVRLSEEPLRQKPLTTAELLDEIERLEENDEIPSTIYITPPDDNDWQSDEDSGDESCNDPNRLNSKQLNCRAETNLDADRNDSDHDNNLTEKERHDNQVETKQKKIQKKRNWIIGDLQKGKTQQIGTTKIPIIPLSSESDPLEFLKLFLNHDILEHLVKNTVQYAAMKNCRFELGNDEMLVFIAILYLSGYVPVPRRRMFWEVCEDMDRLTHFDLDNPAPVEYLLSEITDKIATNSDVDGDDDDIYQQITA</sequence>